<dbReference type="SUPFAM" id="SSF53098">
    <property type="entry name" value="Ribonuclease H-like"/>
    <property type="match status" value="1"/>
</dbReference>
<dbReference type="InterPro" id="IPR012337">
    <property type="entry name" value="RNaseH-like_sf"/>
</dbReference>
<evidence type="ECO:0000259" key="2">
    <source>
        <dbReference type="Pfam" id="PF01612"/>
    </source>
</evidence>
<dbReference type="GO" id="GO:0003676">
    <property type="term" value="F:nucleic acid binding"/>
    <property type="evidence" value="ECO:0007669"/>
    <property type="project" value="InterPro"/>
</dbReference>
<sequence>MSLPGIYSSQRLQALLLKGNSSGVLAELNTYFSVPIIASVDITDESNNKKPLKPRLPQHLPFRFLKYVMNATPNPVGLLLGVANAAVSDPYSVDTKRKIFMGLGGTIARIYAAVDPTLAPAAPYFRQTMGKSLGSLQSPVKLSKSPPQKPDKADSSSITSRSASSDTSDAEDLDDSDSFDRPADVSKWIHSDYLSNWNDFCTRQISLRRQHTQTTLKLLQNSSTSPFVHWLAEPFSIQFLPPKTTQEDHSDQTPAQVATGQYQASLSFYHVNRILENLMRQHAMADYVKIVCDNQLCRFVDLESAFTILLEKTNTQLLAELVKKTPWTRYTLYEMVEKEWYNCIVSLSNPSYSTKERSKSCRKVMNIVDSSDAVHFSAISFSERYAALNWSIMSVKDIITQQNMDPNHSYTDLTECLVDILETLMRTINTHALDHPPRLDNQSASYKYLKQRVSADQMIEFTLNHIFHSFHKDSTLCGMIKNRFSTFIPHDILDAAYHVNCSRGGNKSHTSRPSFSNSGMQIPFYTTDTPICFVNTKEKLEYFKTKIPDIVDIGIDAEWYNQGSDRMSIFQIAVLLNDTSRRVYILDLFNLDLTETCNVLTALFSSKCITTLGFDGVQDLKKLNALMPNLPLPYNLVDLNKLSMELFADKLKRHDIKKQQLGLSDLVLVVLDKTLDKRVRLTDWNRRPLRQCQLTYAASDSDVLIDIYKKWKAVQ</sequence>
<dbReference type="InterPro" id="IPR052408">
    <property type="entry name" value="Exonuclease_MUT-7-like"/>
</dbReference>
<name>A0A177WM07_BATDL</name>
<reference evidence="3 4" key="2">
    <citation type="submission" date="2016-05" db="EMBL/GenBank/DDBJ databases">
        <title>Lineage-specific infection strategies underlie the spectrum of fungal disease in amphibians.</title>
        <authorList>
            <person name="Cuomo C.A."/>
            <person name="Farrer R.A."/>
            <person name="James T."/>
            <person name="Longcore J."/>
            <person name="Birren B."/>
        </authorList>
    </citation>
    <scope>NUCLEOTIDE SEQUENCE [LARGE SCALE GENOMIC DNA]</scope>
    <source>
        <strain evidence="3 4">JEL423</strain>
    </source>
</reference>
<gene>
    <name evidence="3" type="ORF">BDEG_24792</name>
</gene>
<dbReference type="GO" id="GO:0008408">
    <property type="term" value="F:3'-5' exonuclease activity"/>
    <property type="evidence" value="ECO:0007669"/>
    <property type="project" value="InterPro"/>
</dbReference>
<feature type="compositionally biased region" description="Low complexity" evidence="1">
    <location>
        <begin position="155"/>
        <end position="167"/>
    </location>
</feature>
<dbReference type="STRING" id="403673.A0A177WM07"/>
<evidence type="ECO:0000313" key="4">
    <source>
        <dbReference type="Proteomes" id="UP000077115"/>
    </source>
</evidence>
<proteinExistence type="predicted"/>
<accession>A0A177WM07</accession>
<dbReference type="eggNOG" id="KOG2207">
    <property type="taxonomic scope" value="Eukaryota"/>
</dbReference>
<feature type="compositionally biased region" description="Acidic residues" evidence="1">
    <location>
        <begin position="168"/>
        <end position="177"/>
    </location>
</feature>
<evidence type="ECO:0000256" key="1">
    <source>
        <dbReference type="SAM" id="MobiDB-lite"/>
    </source>
</evidence>
<feature type="domain" description="3'-5' exonuclease" evidence="2">
    <location>
        <begin position="533"/>
        <end position="710"/>
    </location>
</feature>
<dbReference type="VEuPathDB" id="FungiDB:BDEG_24792"/>
<dbReference type="Pfam" id="PF01612">
    <property type="entry name" value="DNA_pol_A_exo1"/>
    <property type="match status" value="1"/>
</dbReference>
<feature type="region of interest" description="Disordered" evidence="1">
    <location>
        <begin position="135"/>
        <end position="179"/>
    </location>
</feature>
<protein>
    <recommendedName>
        <fullName evidence="2">3'-5' exonuclease domain-containing protein</fullName>
    </recommendedName>
</protein>
<organism evidence="3 4">
    <name type="scientific">Batrachochytrium dendrobatidis (strain JEL423)</name>
    <dbReference type="NCBI Taxonomy" id="403673"/>
    <lineage>
        <taxon>Eukaryota</taxon>
        <taxon>Fungi</taxon>
        <taxon>Fungi incertae sedis</taxon>
        <taxon>Chytridiomycota</taxon>
        <taxon>Chytridiomycota incertae sedis</taxon>
        <taxon>Chytridiomycetes</taxon>
        <taxon>Rhizophydiales</taxon>
        <taxon>Rhizophydiales incertae sedis</taxon>
        <taxon>Batrachochytrium</taxon>
    </lineage>
</organism>
<dbReference type="InterPro" id="IPR002562">
    <property type="entry name" value="3'-5'_exonuclease_dom"/>
</dbReference>
<dbReference type="OrthoDB" id="1920326at2759"/>
<dbReference type="InterPro" id="IPR036397">
    <property type="entry name" value="RNaseH_sf"/>
</dbReference>
<evidence type="ECO:0000313" key="3">
    <source>
        <dbReference type="EMBL" id="OAJ41147.1"/>
    </source>
</evidence>
<dbReference type="PANTHER" id="PTHR47765">
    <property type="entry name" value="3'-5' EXONUCLEASE DOMAIN-CONTAINING PROTEIN"/>
    <property type="match status" value="1"/>
</dbReference>
<dbReference type="EMBL" id="DS022305">
    <property type="protein sequence ID" value="OAJ41147.1"/>
    <property type="molecule type" value="Genomic_DNA"/>
</dbReference>
<dbReference type="AlphaFoldDB" id="A0A177WM07"/>
<dbReference type="PANTHER" id="PTHR47765:SF2">
    <property type="entry name" value="EXONUCLEASE MUT-7 HOMOLOG"/>
    <property type="match status" value="1"/>
</dbReference>
<reference evidence="3 4" key="1">
    <citation type="submission" date="2006-10" db="EMBL/GenBank/DDBJ databases">
        <title>The Genome Sequence of Batrachochytrium dendrobatidis JEL423.</title>
        <authorList>
            <consortium name="The Broad Institute Genome Sequencing Platform"/>
            <person name="Birren B."/>
            <person name="Lander E."/>
            <person name="Galagan J."/>
            <person name="Cuomo C."/>
            <person name="Devon K."/>
            <person name="Jaffe D."/>
            <person name="Butler J."/>
            <person name="Alvarez P."/>
            <person name="Gnerre S."/>
            <person name="Grabherr M."/>
            <person name="Kleber M."/>
            <person name="Mauceli E."/>
            <person name="Brockman W."/>
            <person name="Young S."/>
            <person name="LaButti K."/>
            <person name="Sykes S."/>
            <person name="DeCaprio D."/>
            <person name="Crawford M."/>
            <person name="Koehrsen M."/>
            <person name="Engels R."/>
            <person name="Montgomery P."/>
            <person name="Pearson M."/>
            <person name="Howarth C."/>
            <person name="Larson L."/>
            <person name="White J."/>
            <person name="O'Leary S."/>
            <person name="Kodira C."/>
            <person name="Zeng Q."/>
            <person name="Yandava C."/>
            <person name="Alvarado L."/>
            <person name="Longcore J."/>
            <person name="James T."/>
        </authorList>
    </citation>
    <scope>NUCLEOTIDE SEQUENCE [LARGE SCALE GENOMIC DNA]</scope>
    <source>
        <strain evidence="3 4">JEL423</strain>
    </source>
</reference>
<dbReference type="Proteomes" id="UP000077115">
    <property type="component" value="Unassembled WGS sequence"/>
</dbReference>
<dbReference type="Gene3D" id="3.30.420.10">
    <property type="entry name" value="Ribonuclease H-like superfamily/Ribonuclease H"/>
    <property type="match status" value="1"/>
</dbReference>
<dbReference type="GO" id="GO:0006139">
    <property type="term" value="P:nucleobase-containing compound metabolic process"/>
    <property type="evidence" value="ECO:0007669"/>
    <property type="project" value="InterPro"/>
</dbReference>